<proteinExistence type="predicted"/>
<dbReference type="Proteomes" id="UP001175353">
    <property type="component" value="Unassembled WGS sequence"/>
</dbReference>
<protein>
    <submittedName>
        <fullName evidence="2">Uncharacterized protein</fullName>
    </submittedName>
</protein>
<dbReference type="Pfam" id="PF12520">
    <property type="entry name" value="DUF3723"/>
    <property type="match status" value="1"/>
</dbReference>
<evidence type="ECO:0000313" key="3">
    <source>
        <dbReference type="Proteomes" id="UP001175353"/>
    </source>
</evidence>
<evidence type="ECO:0000256" key="1">
    <source>
        <dbReference type="SAM" id="MobiDB-lite"/>
    </source>
</evidence>
<dbReference type="AlphaFoldDB" id="A0AAN6GZ93"/>
<gene>
    <name evidence="2" type="ORF">LTR91_025429</name>
</gene>
<dbReference type="InterPro" id="IPR022198">
    <property type="entry name" value="DUF3723"/>
</dbReference>
<name>A0AAN6GZ93_9PEZI</name>
<accession>A0AAN6GZ93</accession>
<sequence>MDIGSDIEEILPDLPIAPNNAPTSTDLLDVPLKARCNRPFEHSFQSNRKHLFTDYIFAADAERLEYVTTFGIAKDIVQSFWGTTACPPSKAGYTDRPVSAPAPTCSITKEPSPLSAPETDVDMPTIENDPVVDDAWFSESTPSQATDAIARVDPNGLSDGDPLTAAVEDGSAHDAQVHRPPAALHNENAVSNTTTSHMVIYQQSSGVELNGSCSREKSWLESLAVGVWLTFKIRVMLATTRPTLKQHSVEP</sequence>
<keyword evidence="3" id="KW-1185">Reference proteome</keyword>
<reference evidence="2" key="1">
    <citation type="submission" date="2023-06" db="EMBL/GenBank/DDBJ databases">
        <title>Black Yeasts Isolated from many extreme environments.</title>
        <authorList>
            <person name="Coleine C."/>
            <person name="Stajich J.E."/>
            <person name="Selbmann L."/>
        </authorList>
    </citation>
    <scope>NUCLEOTIDE SEQUENCE</scope>
    <source>
        <strain evidence="2">CCFEE 5200</strain>
    </source>
</reference>
<organism evidence="2 3">
    <name type="scientific">Friedmanniomyces endolithicus</name>
    <dbReference type="NCBI Taxonomy" id="329885"/>
    <lineage>
        <taxon>Eukaryota</taxon>
        <taxon>Fungi</taxon>
        <taxon>Dikarya</taxon>
        <taxon>Ascomycota</taxon>
        <taxon>Pezizomycotina</taxon>
        <taxon>Dothideomycetes</taxon>
        <taxon>Dothideomycetidae</taxon>
        <taxon>Mycosphaerellales</taxon>
        <taxon>Teratosphaeriaceae</taxon>
        <taxon>Friedmanniomyces</taxon>
    </lineage>
</organism>
<comment type="caution">
    <text evidence="2">The sequence shown here is derived from an EMBL/GenBank/DDBJ whole genome shotgun (WGS) entry which is preliminary data.</text>
</comment>
<feature type="region of interest" description="Disordered" evidence="1">
    <location>
        <begin position="147"/>
        <end position="189"/>
    </location>
</feature>
<dbReference type="EMBL" id="JAUJLE010000777">
    <property type="protein sequence ID" value="KAK0950762.1"/>
    <property type="molecule type" value="Genomic_DNA"/>
</dbReference>
<evidence type="ECO:0000313" key="2">
    <source>
        <dbReference type="EMBL" id="KAK0950762.1"/>
    </source>
</evidence>